<gene>
    <name evidence="2" type="ORF">Pcinc_017717</name>
</gene>
<keyword evidence="3" id="KW-1185">Reference proteome</keyword>
<feature type="region of interest" description="Disordered" evidence="1">
    <location>
        <begin position="81"/>
        <end position="124"/>
    </location>
</feature>
<accession>A0AAE1KPL0</accession>
<dbReference type="EMBL" id="JAWQEG010001656">
    <property type="protein sequence ID" value="KAK3877570.1"/>
    <property type="molecule type" value="Genomic_DNA"/>
</dbReference>
<name>A0AAE1KPL0_PETCI</name>
<evidence type="ECO:0000313" key="2">
    <source>
        <dbReference type="EMBL" id="KAK3877570.1"/>
    </source>
</evidence>
<sequence length="124" mass="13324">MVNQGHILNRSLIRPGPDFLNISSSGQKRYPEAKITDMLLSETSGNDVRTDGKITGCQNIGIQVVDIFLAQDIRFNLLMTHHSAPSPPARSTTVCPLTPPPAPYHPRPAPLTSPSCTPSTPSAP</sequence>
<comment type="caution">
    <text evidence="2">The sequence shown here is derived from an EMBL/GenBank/DDBJ whole genome shotgun (WGS) entry which is preliminary data.</text>
</comment>
<organism evidence="2 3">
    <name type="scientific">Petrolisthes cinctipes</name>
    <name type="common">Flat porcelain crab</name>
    <dbReference type="NCBI Taxonomy" id="88211"/>
    <lineage>
        <taxon>Eukaryota</taxon>
        <taxon>Metazoa</taxon>
        <taxon>Ecdysozoa</taxon>
        <taxon>Arthropoda</taxon>
        <taxon>Crustacea</taxon>
        <taxon>Multicrustacea</taxon>
        <taxon>Malacostraca</taxon>
        <taxon>Eumalacostraca</taxon>
        <taxon>Eucarida</taxon>
        <taxon>Decapoda</taxon>
        <taxon>Pleocyemata</taxon>
        <taxon>Anomura</taxon>
        <taxon>Galatheoidea</taxon>
        <taxon>Porcellanidae</taxon>
        <taxon>Petrolisthes</taxon>
    </lineage>
</organism>
<feature type="compositionally biased region" description="Pro residues" evidence="1">
    <location>
        <begin position="97"/>
        <end position="111"/>
    </location>
</feature>
<reference evidence="2" key="1">
    <citation type="submission" date="2023-10" db="EMBL/GenBank/DDBJ databases">
        <title>Genome assemblies of two species of porcelain crab, Petrolisthes cinctipes and Petrolisthes manimaculis (Anomura: Porcellanidae).</title>
        <authorList>
            <person name="Angst P."/>
        </authorList>
    </citation>
    <scope>NUCLEOTIDE SEQUENCE</scope>
    <source>
        <strain evidence="2">PB745_01</strain>
        <tissue evidence="2">Gill</tissue>
    </source>
</reference>
<feature type="compositionally biased region" description="Low complexity" evidence="1">
    <location>
        <begin position="112"/>
        <end position="124"/>
    </location>
</feature>
<proteinExistence type="predicted"/>
<evidence type="ECO:0000256" key="1">
    <source>
        <dbReference type="SAM" id="MobiDB-lite"/>
    </source>
</evidence>
<dbReference type="Proteomes" id="UP001286313">
    <property type="component" value="Unassembled WGS sequence"/>
</dbReference>
<evidence type="ECO:0000313" key="3">
    <source>
        <dbReference type="Proteomes" id="UP001286313"/>
    </source>
</evidence>
<dbReference type="AlphaFoldDB" id="A0AAE1KPL0"/>
<protein>
    <submittedName>
        <fullName evidence="2">Uncharacterized protein</fullName>
    </submittedName>
</protein>